<comment type="caution">
    <text evidence="1">The sequence shown here is derived from an EMBL/GenBank/DDBJ whole genome shotgun (WGS) entry which is preliminary data.</text>
</comment>
<organism evidence="1 2">
    <name type="scientific">Dentiscutata heterogama</name>
    <dbReference type="NCBI Taxonomy" id="1316150"/>
    <lineage>
        <taxon>Eukaryota</taxon>
        <taxon>Fungi</taxon>
        <taxon>Fungi incertae sedis</taxon>
        <taxon>Mucoromycota</taxon>
        <taxon>Glomeromycotina</taxon>
        <taxon>Glomeromycetes</taxon>
        <taxon>Diversisporales</taxon>
        <taxon>Gigasporaceae</taxon>
        <taxon>Dentiscutata</taxon>
    </lineage>
</organism>
<dbReference type="EMBL" id="CAJVPU010001835">
    <property type="protein sequence ID" value="CAG8489591.1"/>
    <property type="molecule type" value="Genomic_DNA"/>
</dbReference>
<proteinExistence type="predicted"/>
<dbReference type="Proteomes" id="UP000789702">
    <property type="component" value="Unassembled WGS sequence"/>
</dbReference>
<sequence length="278" mass="32321">MLVTSLANAQDGVQHGKQNKFELRLNKKSNRSTKENKKKTSKDTKISKKILKEYLHAIKKKAHKSRREYIFDFLNKISNKNDESIFALRGAINDMLEKYERDTNLAITITRANNVQNKETRKAKQNKYRDLFATQLELPKTGYREEYQYHGSPKSPPKSSTEFDKSSIDRGWKQIFGGLESSKQHTHSPKKPSSLRNSSTFRGQPYTVYLSPERSKRIIENQSLEFYIEEQSQASINTGIKAPANKSDNENLTKEQQKFLEEIDEEVQEHIKNNNLYI</sequence>
<gene>
    <name evidence="1" type="ORF">DHETER_LOCUS2496</name>
</gene>
<keyword evidence="2" id="KW-1185">Reference proteome</keyword>
<protein>
    <submittedName>
        <fullName evidence="1">17402_t:CDS:1</fullName>
    </submittedName>
</protein>
<accession>A0ACA9KRP9</accession>
<evidence type="ECO:0000313" key="1">
    <source>
        <dbReference type="EMBL" id="CAG8489591.1"/>
    </source>
</evidence>
<evidence type="ECO:0000313" key="2">
    <source>
        <dbReference type="Proteomes" id="UP000789702"/>
    </source>
</evidence>
<reference evidence="1" key="1">
    <citation type="submission" date="2021-06" db="EMBL/GenBank/DDBJ databases">
        <authorList>
            <person name="Kallberg Y."/>
            <person name="Tangrot J."/>
            <person name="Rosling A."/>
        </authorList>
    </citation>
    <scope>NUCLEOTIDE SEQUENCE</scope>
    <source>
        <strain evidence="1">IL203A</strain>
    </source>
</reference>
<name>A0ACA9KRP9_9GLOM</name>